<protein>
    <submittedName>
        <fullName evidence="1">Uncharacterized protein</fullName>
    </submittedName>
</protein>
<name>A0AAD5M648_PYTIN</name>
<proteinExistence type="predicted"/>
<evidence type="ECO:0000313" key="2">
    <source>
        <dbReference type="Proteomes" id="UP001209570"/>
    </source>
</evidence>
<accession>A0AAD5M648</accession>
<dbReference type="Proteomes" id="UP001209570">
    <property type="component" value="Unassembled WGS sequence"/>
</dbReference>
<dbReference type="AlphaFoldDB" id="A0AAD5M648"/>
<keyword evidence="2" id="KW-1185">Reference proteome</keyword>
<organism evidence="1 2">
    <name type="scientific">Pythium insidiosum</name>
    <name type="common">Pythiosis disease agent</name>
    <dbReference type="NCBI Taxonomy" id="114742"/>
    <lineage>
        <taxon>Eukaryota</taxon>
        <taxon>Sar</taxon>
        <taxon>Stramenopiles</taxon>
        <taxon>Oomycota</taxon>
        <taxon>Peronosporomycetes</taxon>
        <taxon>Pythiales</taxon>
        <taxon>Pythiaceae</taxon>
        <taxon>Pythium</taxon>
    </lineage>
</organism>
<sequence length="676" mass="74708">MDHGVVHAFSFSGRIDGVPELPHARYRFSVLADGALIGTAAGAAVKAASNQAIELRNGVAALDLFASSGDVVVYSARFRLIVRTASHGCRLVLDCRAQLASDRDLVGCWSDSSHRDQRFSLALLHHQRYKDTPATHVVSMPRAFALGAGRYVGRGEQRGSDGEVYPTEIDIELHEDGAVSGISTEDKKHCRIQGTWCCDGISYGLEYPAREDNERLDFYSFRGHVSDAMTFTGQWQYVKRSQDEEDVEGTFTFRLEREAEIQIEAIDEDDDADTESQALVAGIYTFRGSDGSLSNSTEDEVELTVVIQDDGALEGLFRLDNGKSMTKFKFKGSWANTSMEIRLSRLDSRKRRSTLTYRGVVDVVDDVSCFDGTWESTGQSHQSARRSGRFRYGLVSYEPLEAASTSSTPSPRSVQPRQRGTFVFAGRATSDTGEVFEIVLTLGVAVDGSLCGQCLQQATPPMRFELQGSWRDDTIKILLTYAGTSIEMYTYRGEIVDNTRFIGQWRHVSVRSKGERGRFEYRLEQAWPAASLSSVLNLPQMDELQPGEYELQGIATSDANHAYPSALALQLSCNGTLRGTSHELSGVGICGVVGEWTSRRVQYQLLYGATMTYTYIGSLKKNRLVGTWERVGGKNLPNECGHWEFAIQSARLQDATSASDARVGHKHKRARTALAA</sequence>
<dbReference type="EMBL" id="JAKCXM010000315">
    <property type="protein sequence ID" value="KAJ0395988.1"/>
    <property type="molecule type" value="Genomic_DNA"/>
</dbReference>
<gene>
    <name evidence="1" type="ORF">P43SY_000761</name>
</gene>
<reference evidence="1" key="1">
    <citation type="submission" date="2021-12" db="EMBL/GenBank/DDBJ databases">
        <title>Prjna785345.</title>
        <authorList>
            <person name="Rujirawat T."/>
            <person name="Krajaejun T."/>
        </authorList>
    </citation>
    <scope>NUCLEOTIDE SEQUENCE</scope>
    <source>
        <strain evidence="1">Pi057C3</strain>
    </source>
</reference>
<comment type="caution">
    <text evidence="1">The sequence shown here is derived from an EMBL/GenBank/DDBJ whole genome shotgun (WGS) entry which is preliminary data.</text>
</comment>
<evidence type="ECO:0000313" key="1">
    <source>
        <dbReference type="EMBL" id="KAJ0395988.1"/>
    </source>
</evidence>